<dbReference type="PANTHER" id="PTHR10845:SF270">
    <property type="entry name" value="RGS DOMAIN-CONTAINING PROTEIN"/>
    <property type="match status" value="1"/>
</dbReference>
<dbReference type="Proteomes" id="UP000241769">
    <property type="component" value="Unassembled WGS sequence"/>
</dbReference>
<evidence type="ECO:0000313" key="2">
    <source>
        <dbReference type="EMBL" id="PRP87959.1"/>
    </source>
</evidence>
<dbReference type="Gene3D" id="1.10.167.10">
    <property type="entry name" value="Regulator of G-protein Signalling 4, domain 2"/>
    <property type="match status" value="1"/>
</dbReference>
<name>A0A2P6NVG5_9EUKA</name>
<proteinExistence type="predicted"/>
<keyword evidence="3" id="KW-1185">Reference proteome</keyword>
<accession>A0A2P6NVG5</accession>
<dbReference type="OrthoDB" id="196547at2759"/>
<dbReference type="PRINTS" id="PR01301">
    <property type="entry name" value="RGSPROTEIN"/>
</dbReference>
<dbReference type="InParanoid" id="A0A2P6NVG5"/>
<dbReference type="STRING" id="1890364.A0A2P6NVG5"/>
<gene>
    <name evidence="2" type="ORF">PROFUN_02696</name>
</gene>
<dbReference type="Pfam" id="PF00615">
    <property type="entry name" value="RGS"/>
    <property type="match status" value="1"/>
</dbReference>
<sequence length="159" mass="18467">MAVASLNELVKDRDMVLLYREYLHDLHSSENLSFWMEVENYKNLPQEELEVVGREIYDKYISKDSPYEINIDSKMRKQVVASVAVGYTQNIFTPIQNAIWKSMELDTFPKFLQSPAYKKLQSGNTTAKTKITRTRSGTLGMVDRYFERQNTHSNNNPSS</sequence>
<dbReference type="SMART" id="SM00315">
    <property type="entry name" value="RGS"/>
    <property type="match status" value="1"/>
</dbReference>
<dbReference type="SUPFAM" id="SSF48097">
    <property type="entry name" value="Regulator of G-protein signaling, RGS"/>
    <property type="match status" value="1"/>
</dbReference>
<dbReference type="CDD" id="cd07440">
    <property type="entry name" value="RGS"/>
    <property type="match status" value="1"/>
</dbReference>
<dbReference type="InterPro" id="IPR016137">
    <property type="entry name" value="RGS"/>
</dbReference>
<dbReference type="PANTHER" id="PTHR10845">
    <property type="entry name" value="REGULATOR OF G PROTEIN SIGNALING"/>
    <property type="match status" value="1"/>
</dbReference>
<reference evidence="2 3" key="1">
    <citation type="journal article" date="2018" name="Genome Biol. Evol.">
        <title>Multiple Roots of Fruiting Body Formation in Amoebozoa.</title>
        <authorList>
            <person name="Hillmann F."/>
            <person name="Forbes G."/>
            <person name="Novohradska S."/>
            <person name="Ferling I."/>
            <person name="Riege K."/>
            <person name="Groth M."/>
            <person name="Westermann M."/>
            <person name="Marz M."/>
            <person name="Spaller T."/>
            <person name="Winckler T."/>
            <person name="Schaap P."/>
            <person name="Glockner G."/>
        </authorList>
    </citation>
    <scope>NUCLEOTIDE SEQUENCE [LARGE SCALE GENOMIC DNA]</scope>
    <source>
        <strain evidence="2 3">Jena</strain>
    </source>
</reference>
<dbReference type="InterPro" id="IPR044926">
    <property type="entry name" value="RGS_subdomain_2"/>
</dbReference>
<evidence type="ECO:0000259" key="1">
    <source>
        <dbReference type="PROSITE" id="PS50132"/>
    </source>
</evidence>
<dbReference type="PROSITE" id="PS50132">
    <property type="entry name" value="RGS"/>
    <property type="match status" value="1"/>
</dbReference>
<dbReference type="InterPro" id="IPR036305">
    <property type="entry name" value="RGS_sf"/>
</dbReference>
<dbReference type="AlphaFoldDB" id="A0A2P6NVG5"/>
<comment type="caution">
    <text evidence="2">The sequence shown here is derived from an EMBL/GenBank/DDBJ whole genome shotgun (WGS) entry which is preliminary data.</text>
</comment>
<feature type="domain" description="RGS" evidence="1">
    <location>
        <begin position="5"/>
        <end position="121"/>
    </location>
</feature>
<protein>
    <recommendedName>
        <fullName evidence="1">RGS domain-containing protein</fullName>
    </recommendedName>
</protein>
<dbReference type="EMBL" id="MDYQ01000016">
    <property type="protein sequence ID" value="PRP87959.1"/>
    <property type="molecule type" value="Genomic_DNA"/>
</dbReference>
<evidence type="ECO:0000313" key="3">
    <source>
        <dbReference type="Proteomes" id="UP000241769"/>
    </source>
</evidence>
<organism evidence="2 3">
    <name type="scientific">Planoprotostelium fungivorum</name>
    <dbReference type="NCBI Taxonomy" id="1890364"/>
    <lineage>
        <taxon>Eukaryota</taxon>
        <taxon>Amoebozoa</taxon>
        <taxon>Evosea</taxon>
        <taxon>Variosea</taxon>
        <taxon>Cavosteliida</taxon>
        <taxon>Cavosteliaceae</taxon>
        <taxon>Planoprotostelium</taxon>
    </lineage>
</organism>